<dbReference type="InterPro" id="IPR035992">
    <property type="entry name" value="Ricin_B-like_lectins"/>
</dbReference>
<dbReference type="Proteomes" id="UP000620104">
    <property type="component" value="Unassembled WGS sequence"/>
</dbReference>
<dbReference type="Gene3D" id="2.80.10.50">
    <property type="match status" value="1"/>
</dbReference>
<evidence type="ECO:0000259" key="2">
    <source>
        <dbReference type="Pfam" id="PF00652"/>
    </source>
</evidence>
<name>A0A8H3TSY0_9TREE</name>
<feature type="chain" id="PRO_5034704544" description="Ricin B lectin domain-containing protein" evidence="1">
    <location>
        <begin position="20"/>
        <end position="320"/>
    </location>
</feature>
<reference evidence="3" key="1">
    <citation type="submission" date="2020-07" db="EMBL/GenBank/DDBJ databases">
        <title>Draft Genome Sequence of a Deep-Sea Yeast, Naganishia (Cryptococcus) liquefaciens strain N6.</title>
        <authorList>
            <person name="Han Y.W."/>
            <person name="Kajitani R."/>
            <person name="Morimoto H."/>
            <person name="Parhat M."/>
            <person name="Tsubouchi H."/>
            <person name="Bakenova O."/>
            <person name="Ogata M."/>
            <person name="Argunhan B."/>
            <person name="Aoki R."/>
            <person name="Kajiwara S."/>
            <person name="Itoh T."/>
            <person name="Iwasaki H."/>
        </authorList>
    </citation>
    <scope>NUCLEOTIDE SEQUENCE</scope>
    <source>
        <strain evidence="3">N6</strain>
    </source>
</reference>
<accession>A0A8H3TSY0</accession>
<dbReference type="OrthoDB" id="2586527at2759"/>
<sequence length="320" mass="33931">MLATSLITCLAVLAHLTTATPIKRAPGVFNIRPSGATSFCLGTVQTPANGVALYNIPCARPSGSDPAYLAFEFEPTVPGAVRLQGTNFCVDAGLGFNELKLWTCYPSLAQQNWVFTGDNHLALFGGTNCVSYNGGGCGLGGCAPGTVRCGPDQYQIWTLTAPDTPPPTTTSTTVPPPTATGVELHWAGPTGQQCLGLTLRGASDGTIVNMGGCIPFNDRFKNTQLWDIPAKNSAGPIRLAGTNQCLDAGSQPLANGRTLKTWTCYEGLYQQTWYRTADDHLAIVGDTQCMDVRRDPDPNVLGNVQTWQCVGGNPQQIFTT</sequence>
<dbReference type="Pfam" id="PF00652">
    <property type="entry name" value="Ricin_B_lectin"/>
    <property type="match status" value="1"/>
</dbReference>
<gene>
    <name evidence="3" type="ORF">NliqN6_2935</name>
</gene>
<keyword evidence="4" id="KW-1185">Reference proteome</keyword>
<dbReference type="InterPro" id="IPR000772">
    <property type="entry name" value="Ricin_B_lectin"/>
</dbReference>
<proteinExistence type="predicted"/>
<feature type="domain" description="Ricin B lectin" evidence="2">
    <location>
        <begin position="193"/>
        <end position="317"/>
    </location>
</feature>
<evidence type="ECO:0000256" key="1">
    <source>
        <dbReference type="SAM" id="SignalP"/>
    </source>
</evidence>
<comment type="caution">
    <text evidence="3">The sequence shown here is derived from an EMBL/GenBank/DDBJ whole genome shotgun (WGS) entry which is preliminary data.</text>
</comment>
<evidence type="ECO:0000313" key="4">
    <source>
        <dbReference type="Proteomes" id="UP000620104"/>
    </source>
</evidence>
<evidence type="ECO:0000313" key="3">
    <source>
        <dbReference type="EMBL" id="GHJ86533.1"/>
    </source>
</evidence>
<organism evidence="3 4">
    <name type="scientific">Naganishia liquefaciens</name>
    <dbReference type="NCBI Taxonomy" id="104408"/>
    <lineage>
        <taxon>Eukaryota</taxon>
        <taxon>Fungi</taxon>
        <taxon>Dikarya</taxon>
        <taxon>Basidiomycota</taxon>
        <taxon>Agaricomycotina</taxon>
        <taxon>Tremellomycetes</taxon>
        <taxon>Filobasidiales</taxon>
        <taxon>Filobasidiaceae</taxon>
        <taxon>Naganishia</taxon>
    </lineage>
</organism>
<dbReference type="PROSITE" id="PS50231">
    <property type="entry name" value="RICIN_B_LECTIN"/>
    <property type="match status" value="2"/>
</dbReference>
<keyword evidence="1" id="KW-0732">Signal</keyword>
<dbReference type="EMBL" id="BLZA01000018">
    <property type="protein sequence ID" value="GHJ86533.1"/>
    <property type="molecule type" value="Genomic_DNA"/>
</dbReference>
<feature type="signal peptide" evidence="1">
    <location>
        <begin position="1"/>
        <end position="19"/>
    </location>
</feature>
<dbReference type="SUPFAM" id="SSF50370">
    <property type="entry name" value="Ricin B-like lectins"/>
    <property type="match status" value="2"/>
</dbReference>
<dbReference type="CDD" id="cd00161">
    <property type="entry name" value="beta-trefoil_Ricin-like"/>
    <property type="match status" value="1"/>
</dbReference>
<protein>
    <recommendedName>
        <fullName evidence="2">Ricin B lectin domain-containing protein</fullName>
    </recommendedName>
</protein>
<dbReference type="AlphaFoldDB" id="A0A8H3TSY0"/>